<dbReference type="OrthoDB" id="6287725at2759"/>
<dbReference type="AlphaFoldDB" id="A0A1Y2DIH0"/>
<organism evidence="1 2">
    <name type="scientific">Leucosporidium creatinivorum</name>
    <dbReference type="NCBI Taxonomy" id="106004"/>
    <lineage>
        <taxon>Eukaryota</taxon>
        <taxon>Fungi</taxon>
        <taxon>Dikarya</taxon>
        <taxon>Basidiomycota</taxon>
        <taxon>Pucciniomycotina</taxon>
        <taxon>Microbotryomycetes</taxon>
        <taxon>Leucosporidiales</taxon>
        <taxon>Leucosporidium</taxon>
    </lineage>
</organism>
<dbReference type="Proteomes" id="UP000193467">
    <property type="component" value="Unassembled WGS sequence"/>
</dbReference>
<dbReference type="EMBL" id="MCGR01000077">
    <property type="protein sequence ID" value="ORY59030.1"/>
    <property type="molecule type" value="Genomic_DNA"/>
</dbReference>
<dbReference type="InParanoid" id="A0A1Y2DIH0"/>
<gene>
    <name evidence="1" type="ORF">BCR35DRAFT_201549</name>
</gene>
<accession>A0A1Y2DIH0</accession>
<reference evidence="1 2" key="1">
    <citation type="submission" date="2016-07" db="EMBL/GenBank/DDBJ databases">
        <title>Pervasive Adenine N6-methylation of Active Genes in Fungi.</title>
        <authorList>
            <consortium name="DOE Joint Genome Institute"/>
            <person name="Mondo S.J."/>
            <person name="Dannebaum R.O."/>
            <person name="Kuo R.C."/>
            <person name="Labutti K."/>
            <person name="Haridas S."/>
            <person name="Kuo A."/>
            <person name="Salamov A."/>
            <person name="Ahrendt S.R."/>
            <person name="Lipzen A."/>
            <person name="Sullivan W."/>
            <person name="Andreopoulos W.B."/>
            <person name="Clum A."/>
            <person name="Lindquist E."/>
            <person name="Daum C."/>
            <person name="Ramamoorthy G.K."/>
            <person name="Gryganskyi A."/>
            <person name="Culley D."/>
            <person name="Magnuson J.K."/>
            <person name="James T.Y."/>
            <person name="O'Malley M.A."/>
            <person name="Stajich J.E."/>
            <person name="Spatafora J.W."/>
            <person name="Visel A."/>
            <person name="Grigoriev I.V."/>
        </authorList>
    </citation>
    <scope>NUCLEOTIDE SEQUENCE [LARGE SCALE GENOMIC DNA]</scope>
    <source>
        <strain evidence="1 2">62-1032</strain>
    </source>
</reference>
<keyword evidence="2" id="KW-1185">Reference proteome</keyword>
<proteinExistence type="predicted"/>
<name>A0A1Y2DIH0_9BASI</name>
<comment type="caution">
    <text evidence="1">The sequence shown here is derived from an EMBL/GenBank/DDBJ whole genome shotgun (WGS) entry which is preliminary data.</text>
</comment>
<sequence>MPITEQEAIAWIGSATADSLIPLPVGRLPYHIIRQMVDFSTEVVHCIMPGGPTPPLFSSMLRHPEFVGWCQKVLERDERKRTNEATRLYGNGGLSQDDSFRRTFGHESDLTPMASAMPFLRIMFDWEFNRVTHAYVAEAKRIMMSYGSSRTGFIPLLWAGHRDWETSSAWTRGKVSGASCPVEL</sequence>
<protein>
    <submittedName>
        <fullName evidence="1">Uncharacterized protein</fullName>
    </submittedName>
</protein>
<evidence type="ECO:0000313" key="1">
    <source>
        <dbReference type="EMBL" id="ORY59030.1"/>
    </source>
</evidence>
<evidence type="ECO:0000313" key="2">
    <source>
        <dbReference type="Proteomes" id="UP000193467"/>
    </source>
</evidence>